<keyword evidence="4" id="KW-0732">Signal</keyword>
<dbReference type="GO" id="GO:0005886">
    <property type="term" value="C:plasma membrane"/>
    <property type="evidence" value="ECO:0007669"/>
    <property type="project" value="UniProtKB-SubCell"/>
</dbReference>
<dbReference type="AlphaFoldDB" id="S6CT85"/>
<dbReference type="InterPro" id="IPR028082">
    <property type="entry name" value="Peripla_BP_I"/>
</dbReference>
<feature type="region of interest" description="Disordered" evidence="7">
    <location>
        <begin position="24"/>
        <end position="52"/>
    </location>
</feature>
<dbReference type="OrthoDB" id="26626at2157"/>
<comment type="subcellular location">
    <subcellularLocation>
        <location evidence="1">Cell membrane</location>
        <topology evidence="1">Lipid-anchor</topology>
    </subcellularLocation>
</comment>
<dbReference type="InterPro" id="IPR050957">
    <property type="entry name" value="BMP_lipoprotein"/>
</dbReference>
<dbReference type="PROSITE" id="PS51257">
    <property type="entry name" value="PROKAR_LIPOPROTEIN"/>
    <property type="match status" value="1"/>
</dbReference>
<dbReference type="Proteomes" id="UP000015381">
    <property type="component" value="Chromosome I"/>
</dbReference>
<evidence type="ECO:0000256" key="7">
    <source>
        <dbReference type="SAM" id="MobiDB-lite"/>
    </source>
</evidence>
<evidence type="ECO:0000256" key="6">
    <source>
        <dbReference type="ARBA" id="ARBA00023288"/>
    </source>
</evidence>
<dbReference type="Gene3D" id="3.40.50.2300">
    <property type="match status" value="2"/>
</dbReference>
<dbReference type="RefSeq" id="WP_020936156.1">
    <property type="nucleotide sequence ID" value="NC_021921.1"/>
</dbReference>
<dbReference type="EMBL" id="HF571520">
    <property type="protein sequence ID" value="CCQ33404.1"/>
    <property type="molecule type" value="Genomic_DNA"/>
</dbReference>
<dbReference type="HOGENOM" id="CLU_038813_0_0_2"/>
<evidence type="ECO:0000256" key="4">
    <source>
        <dbReference type="ARBA" id="ARBA00022729"/>
    </source>
</evidence>
<dbReference type="CDD" id="cd06354">
    <property type="entry name" value="PBP1_PrnA-like"/>
    <property type="match status" value="1"/>
</dbReference>
<evidence type="ECO:0000313" key="10">
    <source>
        <dbReference type="Proteomes" id="UP000015381"/>
    </source>
</evidence>
<dbReference type="SUPFAM" id="SSF53822">
    <property type="entry name" value="Periplasmic binding protein-like I"/>
    <property type="match status" value="1"/>
</dbReference>
<name>S6CT85_9EURY</name>
<evidence type="ECO:0000313" key="9">
    <source>
        <dbReference type="EMBL" id="CCQ33404.1"/>
    </source>
</evidence>
<evidence type="ECO:0000256" key="3">
    <source>
        <dbReference type="ARBA" id="ARBA00022475"/>
    </source>
</evidence>
<reference evidence="9 10" key="1">
    <citation type="journal article" date="2014" name="Environ. Microbiol.">
        <title>Halorhabdus tiamatea: proteogenomics and glycosidase activity measurements identify the first cultivated euryarchaeon from a deep-sea anoxic brine lake as potential polysaccharide degrader.</title>
        <authorList>
            <person name="Werner J."/>
            <person name="Ferrer M."/>
            <person name="Michel G."/>
            <person name="Mann A.J."/>
            <person name="Huang S."/>
            <person name="Juarez S."/>
            <person name="Ciordia S."/>
            <person name="Albar J.P."/>
            <person name="Alcaide M."/>
            <person name="La Cono V."/>
            <person name="Yakimov M.M."/>
            <person name="Antunes A."/>
            <person name="Taborda M."/>
            <person name="Da Costa M.S."/>
            <person name="Amann R.I."/>
            <person name="Gloeckner F.O."/>
            <person name="Golyshina O.V."/>
            <person name="Golyshin P.N."/>
            <person name="Teeling H."/>
        </authorList>
    </citation>
    <scope>NUCLEOTIDE SEQUENCE [LARGE SCALE GENOMIC DNA]</scope>
    <source>
        <strain evidence="10">SARL4B</strain>
    </source>
</reference>
<feature type="domain" description="ABC transporter substrate-binding protein PnrA-like" evidence="8">
    <location>
        <begin position="53"/>
        <end position="359"/>
    </location>
</feature>
<dbReference type="GeneID" id="23800170"/>
<comment type="similarity">
    <text evidence="2">Belongs to the BMP lipoprotein family.</text>
</comment>
<dbReference type="InterPro" id="IPR003760">
    <property type="entry name" value="PnrA-like"/>
</dbReference>
<dbReference type="PANTHER" id="PTHR34296">
    <property type="entry name" value="TRANSCRIPTIONAL ACTIVATOR PROTEIN MED"/>
    <property type="match status" value="1"/>
</dbReference>
<dbReference type="PANTHER" id="PTHR34296:SF2">
    <property type="entry name" value="ABC TRANSPORTER GUANOSINE-BINDING PROTEIN NUPN"/>
    <property type="match status" value="1"/>
</dbReference>
<accession>S6CT85</accession>
<keyword evidence="10" id="KW-1185">Reference proteome</keyword>
<evidence type="ECO:0000256" key="1">
    <source>
        <dbReference type="ARBA" id="ARBA00004193"/>
    </source>
</evidence>
<dbReference type="KEGG" id="hti:HTIA_1270"/>
<keyword evidence="5" id="KW-0472">Membrane</keyword>
<dbReference type="Pfam" id="PF02608">
    <property type="entry name" value="Bmp"/>
    <property type="match status" value="1"/>
</dbReference>
<sequence>MPRSYDRRSVIKGIAVSGLGVSLAGCSGDGTETTEPSGNGDENGDTGGEPHQVGMVYSTGGLGDNSFNDMAHQGIQAAAEQYNVEFQNAEPESPSEFSTFQRQFATSSNPEYDQIFAIGLSQKSALQEVAPDFPDMKFTFIDATTELDNVANYVFKEHEGSFQAGILAGMLTSKEFSAGPSQTNTDANTIGFVGGKETNLIKKFEAGYRFGAQRVNEDVEIRSAYAGAWSEPSTGQSIANSMIDNGADVLYHAAGGTGVGVLQAAYERGVFGIGVDARQSETLTEYNGAILGSMVKQVDEAVVESVGKAIDGEFNGGETTTLGLAEEGVAMLYGTEIGDQIPQEIKDEIEAQSQTVVDGDLTVPSHPDDI</sequence>
<gene>
    <name evidence="9" type="ORF">HTIA_1270</name>
</gene>
<dbReference type="PATRIC" id="fig|1033806.12.peg.1263"/>
<proteinExistence type="inferred from homology"/>
<evidence type="ECO:0000256" key="2">
    <source>
        <dbReference type="ARBA" id="ARBA00008610"/>
    </source>
</evidence>
<organism evidence="9 10">
    <name type="scientific">Halorhabdus tiamatea SARL4B</name>
    <dbReference type="NCBI Taxonomy" id="1033806"/>
    <lineage>
        <taxon>Archaea</taxon>
        <taxon>Methanobacteriati</taxon>
        <taxon>Methanobacteriota</taxon>
        <taxon>Stenosarchaea group</taxon>
        <taxon>Halobacteria</taxon>
        <taxon>Halobacteriales</taxon>
        <taxon>Haloarculaceae</taxon>
        <taxon>Halorhabdus</taxon>
    </lineage>
</organism>
<evidence type="ECO:0000256" key="5">
    <source>
        <dbReference type="ARBA" id="ARBA00023136"/>
    </source>
</evidence>
<protein>
    <submittedName>
        <fullName evidence="9">Basic membrane lipoprotein</fullName>
    </submittedName>
</protein>
<evidence type="ECO:0000259" key="8">
    <source>
        <dbReference type="Pfam" id="PF02608"/>
    </source>
</evidence>
<keyword evidence="6 9" id="KW-0449">Lipoprotein</keyword>
<keyword evidence="3" id="KW-1003">Cell membrane</keyword>